<feature type="transmembrane region" description="Helical" evidence="1">
    <location>
        <begin position="42"/>
        <end position="59"/>
    </location>
</feature>
<evidence type="ECO:0000313" key="4">
    <source>
        <dbReference type="Proteomes" id="UP000199595"/>
    </source>
</evidence>
<keyword evidence="1" id="KW-0472">Membrane</keyword>
<name>A0A1H2WVT0_9FLAO</name>
<feature type="transmembrane region" description="Helical" evidence="1">
    <location>
        <begin position="71"/>
        <end position="90"/>
    </location>
</feature>
<dbReference type="Proteomes" id="UP000199595">
    <property type="component" value="Unassembled WGS sequence"/>
</dbReference>
<dbReference type="STRING" id="762486.SAMN05444411_102299"/>
<feature type="domain" description="Flavinylation-associated cytochrome" evidence="2">
    <location>
        <begin position="5"/>
        <end position="59"/>
    </location>
</feature>
<gene>
    <name evidence="3" type="ORF">SAMN05444411_102299</name>
</gene>
<protein>
    <recommendedName>
        <fullName evidence="2">Flavinylation-associated cytochrome domain-containing protein</fullName>
    </recommendedName>
</protein>
<evidence type="ECO:0000313" key="3">
    <source>
        <dbReference type="EMBL" id="SDW84657.1"/>
    </source>
</evidence>
<reference evidence="3 4" key="1">
    <citation type="submission" date="2016-10" db="EMBL/GenBank/DDBJ databases">
        <authorList>
            <person name="de Groot N.N."/>
        </authorList>
    </citation>
    <scope>NUCLEOTIDE SEQUENCE [LARGE SCALE GENOMIC DNA]</scope>
    <source>
        <strain evidence="3 4">DSM 24956</strain>
    </source>
</reference>
<dbReference type="Pfam" id="PF14358">
    <property type="entry name" value="DUF4405"/>
    <property type="match status" value="1"/>
</dbReference>
<dbReference type="InterPro" id="IPR025517">
    <property type="entry name" value="DUF4405"/>
</dbReference>
<proteinExistence type="predicted"/>
<dbReference type="OrthoDB" id="1443666at2"/>
<accession>A0A1H2WVT0</accession>
<keyword evidence="1" id="KW-1133">Transmembrane helix</keyword>
<evidence type="ECO:0000256" key="1">
    <source>
        <dbReference type="SAM" id="Phobius"/>
    </source>
</evidence>
<evidence type="ECO:0000259" key="2">
    <source>
        <dbReference type="Pfam" id="PF14358"/>
    </source>
</evidence>
<sequence>MFRKIVSITLLVSLMALASSGMLMIFLNSLEFQLQMHPVHKIFGILLSISGCFHIYFNFKPIKKYLSVRKVLVFGVGMVLIMSFLYVVGINKPLDKEKIQEIELLMTQLETRD</sequence>
<keyword evidence="4" id="KW-1185">Reference proteome</keyword>
<dbReference type="AlphaFoldDB" id="A0A1H2WVT0"/>
<keyword evidence="1" id="KW-0812">Transmembrane</keyword>
<dbReference type="EMBL" id="FNNJ01000002">
    <property type="protein sequence ID" value="SDW84657.1"/>
    <property type="molecule type" value="Genomic_DNA"/>
</dbReference>
<organism evidence="3 4">
    <name type="scientific">Lutibacter oricola</name>
    <dbReference type="NCBI Taxonomy" id="762486"/>
    <lineage>
        <taxon>Bacteria</taxon>
        <taxon>Pseudomonadati</taxon>
        <taxon>Bacteroidota</taxon>
        <taxon>Flavobacteriia</taxon>
        <taxon>Flavobacteriales</taxon>
        <taxon>Flavobacteriaceae</taxon>
        <taxon>Lutibacter</taxon>
    </lineage>
</organism>
<dbReference type="RefSeq" id="WP_139170928.1">
    <property type="nucleotide sequence ID" value="NZ_FNNJ01000002.1"/>
</dbReference>